<dbReference type="SUPFAM" id="SSF53850">
    <property type="entry name" value="Periplasmic binding protein-like II"/>
    <property type="match status" value="1"/>
</dbReference>
<dbReference type="Gene3D" id="3.40.190.10">
    <property type="entry name" value="Periplasmic binding protein-like II"/>
    <property type="match status" value="2"/>
</dbReference>
<dbReference type="PANTHER" id="PTHR35936:SF19">
    <property type="entry name" value="AMINO-ACID-BINDING PROTEIN YXEM-RELATED"/>
    <property type="match status" value="1"/>
</dbReference>
<dbReference type="Proteomes" id="UP000008207">
    <property type="component" value="Chromosome"/>
</dbReference>
<keyword evidence="1" id="KW-0732">Signal</keyword>
<accession>B8IBK5</accession>
<dbReference type="Pfam" id="PF00497">
    <property type="entry name" value="SBP_bac_3"/>
    <property type="match status" value="1"/>
</dbReference>
<feature type="domain" description="Solute-binding protein family 3/N-terminal" evidence="2">
    <location>
        <begin position="24"/>
        <end position="244"/>
    </location>
</feature>
<dbReference type="SMART" id="SM00062">
    <property type="entry name" value="PBPb"/>
    <property type="match status" value="1"/>
</dbReference>
<evidence type="ECO:0000256" key="1">
    <source>
        <dbReference type="ARBA" id="ARBA00022729"/>
    </source>
</evidence>
<dbReference type="GO" id="GO:0047769">
    <property type="term" value="F:arogenate dehydratase activity"/>
    <property type="evidence" value="ECO:0007669"/>
    <property type="project" value="UniProtKB-EC"/>
</dbReference>
<keyword evidence="3" id="KW-0456">Lyase</keyword>
<dbReference type="EMBL" id="CP001349">
    <property type="protein sequence ID" value="ACL59259.1"/>
    <property type="molecule type" value="Genomic_DNA"/>
</dbReference>
<dbReference type="KEGG" id="mno:Mnod_4388"/>
<protein>
    <submittedName>
        <fullName evidence="3">Extracellular solute-binding protein family 3</fullName>
        <ecNumber evidence="3">4.2.1.91</ecNumber>
    </submittedName>
</protein>
<proteinExistence type="predicted"/>
<dbReference type="InterPro" id="IPR001638">
    <property type="entry name" value="Solute-binding_3/MltF_N"/>
</dbReference>
<reference evidence="3 4" key="1">
    <citation type="submission" date="2009-01" db="EMBL/GenBank/DDBJ databases">
        <title>Complete sequence of chromosome of Methylobacterium nodulans ORS 2060.</title>
        <authorList>
            <consortium name="US DOE Joint Genome Institute"/>
            <person name="Lucas S."/>
            <person name="Copeland A."/>
            <person name="Lapidus A."/>
            <person name="Glavina del Rio T."/>
            <person name="Dalin E."/>
            <person name="Tice H."/>
            <person name="Bruce D."/>
            <person name="Goodwin L."/>
            <person name="Pitluck S."/>
            <person name="Sims D."/>
            <person name="Brettin T."/>
            <person name="Detter J.C."/>
            <person name="Han C."/>
            <person name="Larimer F."/>
            <person name="Land M."/>
            <person name="Hauser L."/>
            <person name="Kyrpides N."/>
            <person name="Ivanova N."/>
            <person name="Marx C.J."/>
            <person name="Richardson P."/>
        </authorList>
    </citation>
    <scope>NUCLEOTIDE SEQUENCE [LARGE SCALE GENOMIC DNA]</scope>
    <source>
        <strain evidence="4">LMG 21967 / CNCM I-2342 / ORS 2060</strain>
    </source>
</reference>
<evidence type="ECO:0000313" key="4">
    <source>
        <dbReference type="Proteomes" id="UP000008207"/>
    </source>
</evidence>
<evidence type="ECO:0000313" key="3">
    <source>
        <dbReference type="EMBL" id="ACL59259.1"/>
    </source>
</evidence>
<gene>
    <name evidence="3" type="ordered locus">Mnod_4388</name>
</gene>
<organism evidence="3 4">
    <name type="scientific">Methylobacterium nodulans (strain LMG 21967 / CNCM I-2342 / ORS 2060)</name>
    <dbReference type="NCBI Taxonomy" id="460265"/>
    <lineage>
        <taxon>Bacteria</taxon>
        <taxon>Pseudomonadati</taxon>
        <taxon>Pseudomonadota</taxon>
        <taxon>Alphaproteobacteria</taxon>
        <taxon>Hyphomicrobiales</taxon>
        <taxon>Methylobacteriaceae</taxon>
        <taxon>Methylobacterium</taxon>
    </lineage>
</organism>
<name>B8IBK5_METNO</name>
<dbReference type="STRING" id="460265.Mnod_4388"/>
<sequence>MAAGILAAGPAAARPLAAIKESGTLRVGLTGDYAPYSLKREDGTLKGADVTMAEDLARTLGVSLTIVPTTWKSLKDDLLADRYDIAMGGVSVTADRAAVADFSVPVMSDGKRPIVRCADARTYTSIGAIDRPEVRVVVNPGGTNERFAAAHFPHATVRVHPDNRTIFREVAEGRADLMVTDGAEVDYQSRRHRGVLCPAAVPDSFDHADKGYWMTRDPAFKAAVDAWLQAALKSGAYDKALEAAAE</sequence>
<dbReference type="HOGENOM" id="CLU_019602_9_0_5"/>
<dbReference type="PANTHER" id="PTHR35936">
    <property type="entry name" value="MEMBRANE-BOUND LYTIC MUREIN TRANSGLYCOSYLASE F"/>
    <property type="match status" value="1"/>
</dbReference>
<keyword evidence="4" id="KW-1185">Reference proteome</keyword>
<dbReference type="AlphaFoldDB" id="B8IBK5"/>
<dbReference type="eggNOG" id="COG0834">
    <property type="taxonomic scope" value="Bacteria"/>
</dbReference>
<dbReference type="EC" id="4.2.1.91" evidence="3"/>
<evidence type="ECO:0000259" key="2">
    <source>
        <dbReference type="SMART" id="SM00062"/>
    </source>
</evidence>